<evidence type="ECO:0000313" key="2">
    <source>
        <dbReference type="EMBL" id="QUO42569.1"/>
    </source>
</evidence>
<proteinExistence type="predicted"/>
<protein>
    <submittedName>
        <fullName evidence="1">Uncharacterized protein</fullName>
    </submittedName>
</protein>
<organism evidence="1 3">
    <name type="scientific">Brevibacillus composti</name>
    <dbReference type="NCBI Taxonomy" id="2796470"/>
    <lineage>
        <taxon>Bacteria</taxon>
        <taxon>Bacillati</taxon>
        <taxon>Bacillota</taxon>
        <taxon>Bacilli</taxon>
        <taxon>Bacillales</taxon>
        <taxon>Paenibacillaceae</taxon>
        <taxon>Brevibacillus</taxon>
    </lineage>
</organism>
<reference evidence="1 3" key="1">
    <citation type="submission" date="2020-12" db="EMBL/GenBank/DDBJ databases">
        <title>strain FJAT-54423T represents a novel species of the genus Brevibacillus.</title>
        <authorList>
            <person name="Tang R."/>
        </authorList>
    </citation>
    <scope>NUCLEOTIDE SEQUENCE [LARGE SCALE GENOMIC DNA]</scope>
    <source>
        <strain evidence="1 3">FJAT-54423</strain>
    </source>
</reference>
<sequence length="48" mass="5503">MKYNRLDELPIANLTEQQLQQLQAAEKELLKEGSDVYLIAFEKPAPSK</sequence>
<gene>
    <name evidence="1" type="ORF">JD108_06455</name>
    <name evidence="2" type="ORF">KDJ56_06135</name>
</gene>
<dbReference type="AlphaFoldDB" id="A0A7T5EMV1"/>
<name>A0A7T5EMV1_9BACL</name>
<dbReference type="KEGG" id="bcop:JD108_06455"/>
<evidence type="ECO:0000313" key="3">
    <source>
        <dbReference type="Proteomes" id="UP000595847"/>
    </source>
</evidence>
<reference evidence="2" key="2">
    <citation type="submission" date="2021-04" db="EMBL/GenBank/DDBJ databases">
        <title>Brevibacillus composti FJAT-54423, complete genome.</title>
        <authorList>
            <person name="Tang R."/>
        </authorList>
    </citation>
    <scope>NUCLEOTIDE SEQUENCE</scope>
    <source>
        <strain evidence="2">FJAT-54424</strain>
    </source>
</reference>
<dbReference type="RefSeq" id="WP_198829067.1">
    <property type="nucleotide sequence ID" value="NZ_CP066308.1"/>
</dbReference>
<evidence type="ECO:0000313" key="4">
    <source>
        <dbReference type="Proteomes" id="UP000677234"/>
    </source>
</evidence>
<dbReference type="Proteomes" id="UP000677234">
    <property type="component" value="Chromosome"/>
</dbReference>
<dbReference type="Proteomes" id="UP000595847">
    <property type="component" value="Chromosome"/>
</dbReference>
<keyword evidence="4" id="KW-1185">Reference proteome</keyword>
<dbReference type="EMBL" id="CP073708">
    <property type="protein sequence ID" value="QUO42569.1"/>
    <property type="molecule type" value="Genomic_DNA"/>
</dbReference>
<evidence type="ECO:0000313" key="1">
    <source>
        <dbReference type="EMBL" id="QQE75543.1"/>
    </source>
</evidence>
<accession>A0A7T5EMV1</accession>
<dbReference type="EMBL" id="CP066308">
    <property type="protein sequence ID" value="QQE75543.1"/>
    <property type="molecule type" value="Genomic_DNA"/>
</dbReference>